<feature type="transmembrane region" description="Helical" evidence="8">
    <location>
        <begin position="163"/>
        <end position="184"/>
    </location>
</feature>
<evidence type="ECO:0000256" key="3">
    <source>
        <dbReference type="ARBA" id="ARBA00022448"/>
    </source>
</evidence>
<evidence type="ECO:0000256" key="6">
    <source>
        <dbReference type="ARBA" id="ARBA00022989"/>
    </source>
</evidence>
<evidence type="ECO:0000256" key="8">
    <source>
        <dbReference type="RuleBase" id="RU363041"/>
    </source>
</evidence>
<feature type="transmembrane region" description="Helical" evidence="8">
    <location>
        <begin position="225"/>
        <end position="242"/>
    </location>
</feature>
<dbReference type="Pfam" id="PF01925">
    <property type="entry name" value="TauE"/>
    <property type="match status" value="1"/>
</dbReference>
<dbReference type="InterPro" id="IPR002781">
    <property type="entry name" value="TM_pro_TauE-like"/>
</dbReference>
<dbReference type="AlphaFoldDB" id="A0A1Q5Q515"/>
<proteinExistence type="inferred from homology"/>
<comment type="similarity">
    <text evidence="2 8">Belongs to the 4-toluene sulfonate uptake permease (TSUP) (TC 2.A.102) family.</text>
</comment>
<dbReference type="PANTHER" id="PTHR30269">
    <property type="entry name" value="TRANSMEMBRANE PROTEIN YFCA"/>
    <property type="match status" value="1"/>
</dbReference>
<dbReference type="EMBL" id="MQVR01000005">
    <property type="protein sequence ID" value="OKL54914.1"/>
    <property type="molecule type" value="Genomic_DNA"/>
</dbReference>
<keyword evidence="7 8" id="KW-0472">Membrane</keyword>
<comment type="caution">
    <text evidence="9">The sequence shown here is derived from an EMBL/GenBank/DDBJ whole genome shotgun (WGS) entry which is preliminary data.</text>
</comment>
<keyword evidence="10" id="KW-1185">Reference proteome</keyword>
<comment type="subcellular location">
    <subcellularLocation>
        <location evidence="1 8">Cell membrane</location>
        <topology evidence="1 8">Multi-pass membrane protein</topology>
    </subcellularLocation>
</comment>
<evidence type="ECO:0000256" key="1">
    <source>
        <dbReference type="ARBA" id="ARBA00004651"/>
    </source>
</evidence>
<feature type="transmembrane region" description="Helical" evidence="8">
    <location>
        <begin position="72"/>
        <end position="90"/>
    </location>
</feature>
<keyword evidence="5 8" id="KW-0812">Transmembrane</keyword>
<protein>
    <recommendedName>
        <fullName evidence="8">Probable membrane transporter protein</fullName>
    </recommendedName>
</protein>
<evidence type="ECO:0000256" key="7">
    <source>
        <dbReference type="ARBA" id="ARBA00023136"/>
    </source>
</evidence>
<keyword evidence="3" id="KW-0813">Transport</keyword>
<reference evidence="10" key="1">
    <citation type="submission" date="2016-12" db="EMBL/GenBank/DDBJ databases">
        <authorList>
            <person name="Meng X."/>
        </authorList>
    </citation>
    <scope>NUCLEOTIDE SEQUENCE [LARGE SCALE GENOMIC DNA]</scope>
    <source>
        <strain evidence="10">DSM 19116</strain>
    </source>
</reference>
<feature type="transmembrane region" description="Helical" evidence="8">
    <location>
        <begin position="96"/>
        <end position="117"/>
    </location>
</feature>
<evidence type="ECO:0000313" key="10">
    <source>
        <dbReference type="Proteomes" id="UP000185628"/>
    </source>
</evidence>
<dbReference type="GO" id="GO:0005886">
    <property type="term" value="C:plasma membrane"/>
    <property type="evidence" value="ECO:0007669"/>
    <property type="project" value="UniProtKB-SubCell"/>
</dbReference>
<gene>
    <name evidence="9" type="ORF">BSZ39_01695</name>
</gene>
<dbReference type="Proteomes" id="UP000185628">
    <property type="component" value="Unassembled WGS sequence"/>
</dbReference>
<dbReference type="InterPro" id="IPR052017">
    <property type="entry name" value="TSUP"/>
</dbReference>
<dbReference type="PANTHER" id="PTHR30269:SF37">
    <property type="entry name" value="MEMBRANE TRANSPORTER PROTEIN"/>
    <property type="match status" value="1"/>
</dbReference>
<feature type="transmembrane region" description="Helical" evidence="8">
    <location>
        <begin position="129"/>
        <end position="151"/>
    </location>
</feature>
<organism evidence="9 10">
    <name type="scientific">Bowdeniella nasicola</name>
    <dbReference type="NCBI Taxonomy" id="208480"/>
    <lineage>
        <taxon>Bacteria</taxon>
        <taxon>Bacillati</taxon>
        <taxon>Actinomycetota</taxon>
        <taxon>Actinomycetes</taxon>
        <taxon>Actinomycetales</taxon>
        <taxon>Actinomycetaceae</taxon>
        <taxon>Bowdeniella</taxon>
    </lineage>
</organism>
<keyword evidence="4 8" id="KW-1003">Cell membrane</keyword>
<feature type="transmembrane region" description="Helical" evidence="8">
    <location>
        <begin position="196"/>
        <end position="213"/>
    </location>
</feature>
<feature type="transmembrane region" description="Helical" evidence="8">
    <location>
        <begin position="30"/>
        <end position="60"/>
    </location>
</feature>
<evidence type="ECO:0000256" key="5">
    <source>
        <dbReference type="ARBA" id="ARBA00022692"/>
    </source>
</evidence>
<accession>A0A1Q5Q515</accession>
<sequence length="249" mass="25358">MSPLIILIAVAAFILGGGLQRICGMGTGVVAGPILALAMGPVLGVLTTNTAAIVTAAVLTVSLRAHVDWRRVAIICVTGAIGIGIGVAVIHRVTSAWLEVVIATLLLAGLATTSIAARPRPGRAPQFDALGGGIGGVMNALVGMAGPILVLDSRLTGWEQQRFAASLQPIFLFLNIGSVLAKVVPGLPPGVDLPPWWVVPIVFASVLFGAWLGGRLAPRVSSTHARTLAILVASAGCITLLVRGASTLL</sequence>
<evidence type="ECO:0000256" key="2">
    <source>
        <dbReference type="ARBA" id="ARBA00009142"/>
    </source>
</evidence>
<keyword evidence="6 8" id="KW-1133">Transmembrane helix</keyword>
<name>A0A1Q5Q515_9ACTO</name>
<evidence type="ECO:0000256" key="4">
    <source>
        <dbReference type="ARBA" id="ARBA00022475"/>
    </source>
</evidence>
<evidence type="ECO:0000313" key="9">
    <source>
        <dbReference type="EMBL" id="OKL54914.1"/>
    </source>
</evidence>